<protein>
    <recommendedName>
        <fullName evidence="4">DUF2189 domain-containing protein</fullName>
    </recommendedName>
</protein>
<evidence type="ECO:0008006" key="4">
    <source>
        <dbReference type="Google" id="ProtNLM"/>
    </source>
</evidence>
<evidence type="ECO:0000313" key="2">
    <source>
        <dbReference type="EMBL" id="TFZ06254.1"/>
    </source>
</evidence>
<dbReference type="AlphaFoldDB" id="A0A4Z0C5K8"/>
<sequence>MKLNVVPPRTGLLWVRQGIRTFLRQPLALAGLFFMYMAVVLVVTQIPVIGIVAAGILVPAATLGLMAATAEASSGRFPMPTLLVSAFRAGRDRLRSMLMLGVVYTVGSVIATGLSTLIAGSSPAPQAGEVDGTLLVTLLMHTPLFLMFWHAPALVHWYGVTPAKSLFFSVVACWRNLGALVVYALAWMGVFLLVGTVLSLLGALAGGTALARAVMVPTALLMAAMFTSSIYFTFRDSFSADEAPPDSPDGEPQ</sequence>
<feature type="transmembrane region" description="Helical" evidence="1">
    <location>
        <begin position="138"/>
        <end position="159"/>
    </location>
</feature>
<feature type="transmembrane region" description="Helical" evidence="1">
    <location>
        <begin position="21"/>
        <end position="42"/>
    </location>
</feature>
<feature type="transmembrane region" description="Helical" evidence="1">
    <location>
        <begin position="180"/>
        <end position="204"/>
    </location>
</feature>
<gene>
    <name evidence="2" type="ORF">EZ313_06310</name>
</gene>
<dbReference type="EMBL" id="SMLM01000001">
    <property type="protein sequence ID" value="TFZ06254.1"/>
    <property type="molecule type" value="Genomic_DNA"/>
</dbReference>
<dbReference type="InterPro" id="IPR047798">
    <property type="entry name" value="BPSS1780-like"/>
</dbReference>
<keyword evidence="1" id="KW-0812">Transmembrane</keyword>
<reference evidence="2 3" key="1">
    <citation type="submission" date="2019-03" db="EMBL/GenBank/DDBJ databases">
        <title>Ramlibacter henchirensis DSM 14656, whole genome shotgun sequence.</title>
        <authorList>
            <person name="Zhang X."/>
            <person name="Feng G."/>
            <person name="Zhu H."/>
        </authorList>
    </citation>
    <scope>NUCLEOTIDE SEQUENCE [LARGE SCALE GENOMIC DNA]</scope>
    <source>
        <strain evidence="2 3">DSM 14656</strain>
    </source>
</reference>
<feature type="transmembrane region" description="Helical" evidence="1">
    <location>
        <begin position="97"/>
        <end position="118"/>
    </location>
</feature>
<dbReference type="Proteomes" id="UP000298180">
    <property type="component" value="Unassembled WGS sequence"/>
</dbReference>
<feature type="transmembrane region" description="Helical" evidence="1">
    <location>
        <begin position="48"/>
        <end position="70"/>
    </location>
</feature>
<evidence type="ECO:0000313" key="3">
    <source>
        <dbReference type="Proteomes" id="UP000298180"/>
    </source>
</evidence>
<proteinExistence type="predicted"/>
<keyword evidence="1" id="KW-0472">Membrane</keyword>
<accession>A0A4Z0C5K8</accession>
<keyword evidence="3" id="KW-1185">Reference proteome</keyword>
<dbReference type="NCBIfam" id="NF041043">
    <property type="entry name" value="BPSS1780_fam"/>
    <property type="match status" value="1"/>
</dbReference>
<feature type="transmembrane region" description="Helical" evidence="1">
    <location>
        <begin position="210"/>
        <end position="234"/>
    </location>
</feature>
<comment type="caution">
    <text evidence="2">The sequence shown here is derived from an EMBL/GenBank/DDBJ whole genome shotgun (WGS) entry which is preliminary data.</text>
</comment>
<evidence type="ECO:0000256" key="1">
    <source>
        <dbReference type="SAM" id="Phobius"/>
    </source>
</evidence>
<dbReference type="RefSeq" id="WP_135262341.1">
    <property type="nucleotide sequence ID" value="NZ_SMLM01000001.1"/>
</dbReference>
<organism evidence="2 3">
    <name type="scientific">Ramlibacter henchirensis</name>
    <dbReference type="NCBI Taxonomy" id="204072"/>
    <lineage>
        <taxon>Bacteria</taxon>
        <taxon>Pseudomonadati</taxon>
        <taxon>Pseudomonadota</taxon>
        <taxon>Betaproteobacteria</taxon>
        <taxon>Burkholderiales</taxon>
        <taxon>Comamonadaceae</taxon>
        <taxon>Ramlibacter</taxon>
    </lineage>
</organism>
<dbReference type="OrthoDB" id="5298483at2"/>
<keyword evidence="1" id="KW-1133">Transmembrane helix</keyword>
<name>A0A4Z0C5K8_9BURK</name>